<keyword evidence="2" id="KW-0812">Transmembrane</keyword>
<protein>
    <recommendedName>
        <fullName evidence="6">SUN domain-containing protein</fullName>
    </recommendedName>
</protein>
<keyword evidence="8" id="KW-1185">Reference proteome</keyword>
<dbReference type="GO" id="GO:0034993">
    <property type="term" value="C:meiotic nuclear membrane microtubule tethering complex"/>
    <property type="evidence" value="ECO:0007669"/>
    <property type="project" value="TreeGrafter"/>
</dbReference>
<evidence type="ECO:0000313" key="7">
    <source>
        <dbReference type="EMBL" id="KAG8628826.1"/>
    </source>
</evidence>
<feature type="compositionally biased region" description="Polar residues" evidence="5">
    <location>
        <begin position="110"/>
        <end position="125"/>
    </location>
</feature>
<evidence type="ECO:0000256" key="1">
    <source>
        <dbReference type="ARBA" id="ARBA00004370"/>
    </source>
</evidence>
<evidence type="ECO:0000256" key="2">
    <source>
        <dbReference type="ARBA" id="ARBA00022692"/>
    </source>
</evidence>
<evidence type="ECO:0000256" key="3">
    <source>
        <dbReference type="ARBA" id="ARBA00022989"/>
    </source>
</evidence>
<evidence type="ECO:0000313" key="8">
    <source>
        <dbReference type="Proteomes" id="UP000809789"/>
    </source>
</evidence>
<dbReference type="InterPro" id="IPR045119">
    <property type="entry name" value="SUN1-5"/>
</dbReference>
<organism evidence="7 8">
    <name type="scientific">Elsinoe batatas</name>
    <dbReference type="NCBI Taxonomy" id="2601811"/>
    <lineage>
        <taxon>Eukaryota</taxon>
        <taxon>Fungi</taxon>
        <taxon>Dikarya</taxon>
        <taxon>Ascomycota</taxon>
        <taxon>Pezizomycotina</taxon>
        <taxon>Dothideomycetes</taxon>
        <taxon>Dothideomycetidae</taxon>
        <taxon>Myriangiales</taxon>
        <taxon>Elsinoaceae</taxon>
        <taxon>Elsinoe</taxon>
    </lineage>
</organism>
<evidence type="ECO:0000256" key="4">
    <source>
        <dbReference type="ARBA" id="ARBA00023136"/>
    </source>
</evidence>
<comment type="subcellular location">
    <subcellularLocation>
        <location evidence="1">Membrane</location>
    </subcellularLocation>
</comment>
<dbReference type="GO" id="GO:0043495">
    <property type="term" value="F:protein-membrane adaptor activity"/>
    <property type="evidence" value="ECO:0007669"/>
    <property type="project" value="TreeGrafter"/>
</dbReference>
<dbReference type="Pfam" id="PF07738">
    <property type="entry name" value="Sad1_UNC"/>
    <property type="match status" value="1"/>
</dbReference>
<feature type="domain" description="SUN" evidence="6">
    <location>
        <begin position="531"/>
        <end position="726"/>
    </location>
</feature>
<dbReference type="InterPro" id="IPR012919">
    <property type="entry name" value="SUN_dom"/>
</dbReference>
<keyword evidence="4" id="KW-0472">Membrane</keyword>
<feature type="region of interest" description="Disordered" evidence="5">
    <location>
        <begin position="84"/>
        <end position="202"/>
    </location>
</feature>
<comment type="caution">
    <text evidence="7">The sequence shown here is derived from an EMBL/GenBank/DDBJ whole genome shotgun (WGS) entry which is preliminary data.</text>
</comment>
<evidence type="ECO:0000259" key="6">
    <source>
        <dbReference type="PROSITE" id="PS51469"/>
    </source>
</evidence>
<dbReference type="EMBL" id="JAESVG020000003">
    <property type="protein sequence ID" value="KAG8628826.1"/>
    <property type="molecule type" value="Genomic_DNA"/>
</dbReference>
<keyword evidence="3" id="KW-1133">Transmembrane helix</keyword>
<reference evidence="7" key="1">
    <citation type="submission" date="2021-07" db="EMBL/GenBank/DDBJ databases">
        <title>Elsinoe batatas strain:CRI-CJ2 Genome sequencing and assembly.</title>
        <authorList>
            <person name="Huang L."/>
        </authorList>
    </citation>
    <scope>NUCLEOTIDE SEQUENCE</scope>
    <source>
        <strain evidence="7">CRI-CJ2</strain>
    </source>
</reference>
<dbReference type="Gene3D" id="2.60.120.260">
    <property type="entry name" value="Galactose-binding domain-like"/>
    <property type="match status" value="1"/>
</dbReference>
<dbReference type="AlphaFoldDB" id="A0A8K0L2Q4"/>
<dbReference type="Proteomes" id="UP000809789">
    <property type="component" value="Unassembled WGS sequence"/>
</dbReference>
<dbReference type="PROSITE" id="PS51469">
    <property type="entry name" value="SUN"/>
    <property type="match status" value="1"/>
</dbReference>
<feature type="compositionally biased region" description="Low complexity" evidence="5">
    <location>
        <begin position="1"/>
        <end position="32"/>
    </location>
</feature>
<gene>
    <name evidence="7" type="ORF">KVT40_002691</name>
</gene>
<dbReference type="PANTHER" id="PTHR12911">
    <property type="entry name" value="SAD1/UNC-84-LIKE PROTEIN-RELATED"/>
    <property type="match status" value="1"/>
</dbReference>
<evidence type="ECO:0000256" key="5">
    <source>
        <dbReference type="SAM" id="MobiDB-lite"/>
    </source>
</evidence>
<sequence length="734" mass="79610">MSGTPARRTRAGSRTSATPAPVAAPVVATPRTGGRRRPPVGDGTLPAVPTGINTSYGSVGRVEITSQVKTTGARGTVLQDIAAATAAANRRRGIRTEPEENEGNNDERQTSPAPSETRSQGSSRPGSRAGSTTSGRPRRPTGRKPVAVEEPINEESDGEQLPSRRVQPIFKPRVEDPATTEPSTDVRRTSVSVPNPDETLTGIGSSFSYVPPGQSHHIPATPSIPVLSPNQRRNLEIARRLRIDPPATQEEVEAARPWFTRVLKETIPRLWDEAGPEIRGAIMFALISPFLFSFLLFLHNLLPANINIIRTVQNLADSIGEQAAKARNATMYNPAFDANLHARVDRLDSDVKNLKVQWSEIKDILPEQFMVSKNSQTGTWDIPPTFWTAIESKLNSDYSLTPGSTPGAAPAWDSFVRANQKKINTMLSASADEATKSHLSKLSTSGTIVNKEMFLAALDENTAQLRRELSTIRADATRTAKTIASSIAASLPSRQTPSKSTPAYLEDITLLTLARNHLLSRERNFLSAGLGAVIDPYLTSPTFAIPQPNILAKAWTYTPWSTVRVPHPPAMALAPWSEAGDCWCAARSITHPGAAQIAALLVTPVDPTALVVEHVPAISTLDIQSAPRDLEVWGLPANLSIEGFSSPPITSKEERQGECTGPEPEEGRGWICLGKAAYDLHAQNWMQTFGLEGKGQMVQKVVVRVLGNWDGEKTCVYRLRVLGRTEAEVRGEME</sequence>
<name>A0A8K0L2Q4_9PEZI</name>
<accession>A0A8K0L2Q4</accession>
<dbReference type="OrthoDB" id="342281at2759"/>
<proteinExistence type="predicted"/>
<dbReference type="PANTHER" id="PTHR12911:SF8">
    <property type="entry name" value="KLAROID PROTEIN-RELATED"/>
    <property type="match status" value="1"/>
</dbReference>
<feature type="region of interest" description="Disordered" evidence="5">
    <location>
        <begin position="1"/>
        <end position="56"/>
    </location>
</feature>